<dbReference type="GO" id="GO:0004775">
    <property type="term" value="F:succinate-CoA ligase (ADP-forming) activity"/>
    <property type="evidence" value="ECO:0007669"/>
    <property type="project" value="UniProtKB-UniRule"/>
</dbReference>
<dbReference type="Proteomes" id="UP000228921">
    <property type="component" value="Unassembled WGS sequence"/>
</dbReference>
<proteinExistence type="inferred from homology"/>
<keyword evidence="4" id="KW-0460">Magnesium</keyword>
<comment type="subunit">
    <text evidence="5">Heterotetramer of two alpha and two beta subunits.</text>
</comment>
<comment type="pathway">
    <text evidence="5">Carbohydrate metabolism; tricarboxylic acid cycle; succinate from succinyl-CoA (ligase route): step 1/1.</text>
</comment>
<dbReference type="UniPathway" id="UPA00223">
    <property type="reaction ID" value="UER00999"/>
</dbReference>
<evidence type="ECO:0000256" key="4">
    <source>
        <dbReference type="ARBA" id="ARBA00022842"/>
    </source>
</evidence>
<feature type="binding site" evidence="5">
    <location>
        <position position="45"/>
    </location>
    <ligand>
        <name>ATP</name>
        <dbReference type="ChEBI" id="CHEBI:30616"/>
    </ligand>
</feature>
<dbReference type="GO" id="GO:0042709">
    <property type="term" value="C:succinate-CoA ligase complex"/>
    <property type="evidence" value="ECO:0007669"/>
    <property type="project" value="TreeGrafter"/>
</dbReference>
<keyword evidence="1 5" id="KW-0436">Ligase</keyword>
<comment type="catalytic activity">
    <reaction evidence="5">
        <text>GTP + succinate + CoA = succinyl-CoA + GDP + phosphate</text>
        <dbReference type="Rhea" id="RHEA:22120"/>
        <dbReference type="ChEBI" id="CHEBI:30031"/>
        <dbReference type="ChEBI" id="CHEBI:37565"/>
        <dbReference type="ChEBI" id="CHEBI:43474"/>
        <dbReference type="ChEBI" id="CHEBI:57287"/>
        <dbReference type="ChEBI" id="CHEBI:57292"/>
        <dbReference type="ChEBI" id="CHEBI:58189"/>
    </reaction>
</comment>
<dbReference type="EMBL" id="PGTK01000009">
    <property type="protein sequence ID" value="PJF30491.1"/>
    <property type="molecule type" value="Genomic_DNA"/>
</dbReference>
<protein>
    <recommendedName>
        <fullName evidence="5">Succinate--CoA ligase [ADP-forming] subunit beta</fullName>
        <ecNumber evidence="5">6.2.1.5</ecNumber>
    </recommendedName>
    <alternativeName>
        <fullName evidence="5">Succinyl-CoA synthetase subunit beta</fullName>
        <shortName evidence="5">SCS-beta</shortName>
    </alternativeName>
</protein>
<dbReference type="Gene3D" id="3.30.1490.20">
    <property type="entry name" value="ATP-grasp fold, A domain"/>
    <property type="match status" value="1"/>
</dbReference>
<dbReference type="NCBIfam" id="TIGR01016">
    <property type="entry name" value="sucCoAbeta"/>
    <property type="match status" value="1"/>
</dbReference>
<feature type="domain" description="ATP-grasp" evidence="7">
    <location>
        <begin position="9"/>
        <end position="235"/>
    </location>
</feature>
<comment type="caution">
    <text evidence="8">The sequence shown here is derived from an EMBL/GenBank/DDBJ whole genome shotgun (WGS) entry which is preliminary data.</text>
</comment>
<comment type="function">
    <text evidence="5">Succinyl-CoA synthetase functions in the citric acid cycle (TCA), coupling the hydrolysis of succinyl-CoA to the synthesis of either ATP or GTP and thus represents the only step of substrate-level phosphorylation in the TCA. The beta subunit provides nucleotide specificity of the enzyme and binds the substrate succinate, while the binding sites for coenzyme A and phosphate are found in the alpha subunit.</text>
</comment>
<dbReference type="GO" id="GO:0006099">
    <property type="term" value="P:tricarboxylic acid cycle"/>
    <property type="evidence" value="ECO:0007669"/>
    <property type="project" value="UniProtKB-UniRule"/>
</dbReference>
<evidence type="ECO:0000259" key="7">
    <source>
        <dbReference type="PROSITE" id="PS50975"/>
    </source>
</evidence>
<dbReference type="InterPro" id="IPR011761">
    <property type="entry name" value="ATP-grasp"/>
</dbReference>
<sequence>MQLHEYQAKAIFARYGIPTPHGAVVTSPQDAYATARELEGEVVIKAQVLTKGRGKAGGIRLARTADQARQMTETVLGLTIRGLPVYKVLVEPSADIYQEFYLGVHNDRATEQPVITAATGAIGMSISASRHTGKIGREVIDPLLGLQDHQVRHLLLSLELPRYLWKPFGQIAHQLYRCFAENDAVRAEIDPLALTRSGQLMALDGNLVVDDSALFRHPELADMRDLSAESPQAMRAHALGLAYVPLEGEIGCVVNGAGLGMAVMDMTHAAAERLGAPEISLANFIDIGGGARADKVVAAMQIATSQAQVRALLFSIFGGITRCDEVAHGILQAINAFRLRLPMIVRLAGTHAEQGRLLLDSADLPNVQSATSLTEAAEKAVRAVLEVAP</sequence>
<evidence type="ECO:0000256" key="5">
    <source>
        <dbReference type="HAMAP-Rule" id="MF_00558"/>
    </source>
</evidence>
<evidence type="ECO:0000313" key="8">
    <source>
        <dbReference type="EMBL" id="PJF30491.1"/>
    </source>
</evidence>
<evidence type="ECO:0000256" key="2">
    <source>
        <dbReference type="ARBA" id="ARBA00022723"/>
    </source>
</evidence>
<dbReference type="Pfam" id="PF00549">
    <property type="entry name" value="Ligase_CoA"/>
    <property type="match status" value="1"/>
</dbReference>
<comment type="catalytic activity">
    <reaction evidence="5">
        <text>succinate + ATP + CoA = succinyl-CoA + ADP + phosphate</text>
        <dbReference type="Rhea" id="RHEA:17661"/>
        <dbReference type="ChEBI" id="CHEBI:30031"/>
        <dbReference type="ChEBI" id="CHEBI:30616"/>
        <dbReference type="ChEBI" id="CHEBI:43474"/>
        <dbReference type="ChEBI" id="CHEBI:57287"/>
        <dbReference type="ChEBI" id="CHEBI:57292"/>
        <dbReference type="ChEBI" id="CHEBI:456216"/>
        <dbReference type="EC" id="6.2.1.5"/>
    </reaction>
</comment>
<dbReference type="PANTHER" id="PTHR11815">
    <property type="entry name" value="SUCCINYL-COA SYNTHETASE BETA CHAIN"/>
    <property type="match status" value="1"/>
</dbReference>
<evidence type="ECO:0000256" key="3">
    <source>
        <dbReference type="ARBA" id="ARBA00022741"/>
    </source>
</evidence>
<dbReference type="EC" id="6.2.1.5" evidence="5"/>
<comment type="similarity">
    <text evidence="5">Belongs to the succinate/malate CoA ligase beta subunit family.</text>
</comment>
<dbReference type="PROSITE" id="PS50975">
    <property type="entry name" value="ATP_GRASP"/>
    <property type="match status" value="1"/>
</dbReference>
<organism evidence="8 9">
    <name type="scientific">Candidatus Thermofonsia Clade 1 bacterium</name>
    <dbReference type="NCBI Taxonomy" id="2364210"/>
    <lineage>
        <taxon>Bacteria</taxon>
        <taxon>Bacillati</taxon>
        <taxon>Chloroflexota</taxon>
        <taxon>Candidatus Thermofontia</taxon>
        <taxon>Candidatus Thermofonsia Clade 1</taxon>
    </lineage>
</organism>
<feature type="binding site" evidence="5">
    <location>
        <begin position="319"/>
        <end position="321"/>
    </location>
    <ligand>
        <name>substrate</name>
        <note>ligand shared with subunit alpha</note>
    </ligand>
</feature>
<name>A0A2M8NYW5_9CHLR</name>
<dbReference type="GO" id="GO:0005524">
    <property type="term" value="F:ATP binding"/>
    <property type="evidence" value="ECO:0007669"/>
    <property type="project" value="UniProtKB-UniRule"/>
</dbReference>
<comment type="caution">
    <text evidence="5">Lacks conserved residue(s) required for the propagation of feature annotation.</text>
</comment>
<dbReference type="GO" id="GO:0046872">
    <property type="term" value="F:metal ion binding"/>
    <property type="evidence" value="ECO:0007669"/>
    <property type="project" value="UniProtKB-KW"/>
</dbReference>
<dbReference type="PANTHER" id="PTHR11815:SF10">
    <property type="entry name" value="SUCCINATE--COA LIGASE [GDP-FORMING] SUBUNIT BETA, MITOCHONDRIAL"/>
    <property type="match status" value="1"/>
</dbReference>
<feature type="binding site" evidence="5">
    <location>
        <position position="91"/>
    </location>
    <ligand>
        <name>ATP</name>
        <dbReference type="ChEBI" id="CHEBI:30616"/>
    </ligand>
</feature>
<dbReference type="InterPro" id="IPR013815">
    <property type="entry name" value="ATP_grasp_subdomain_1"/>
</dbReference>
<accession>A0A2M8NYW5</accession>
<feature type="binding site" evidence="5">
    <location>
        <position position="255"/>
    </location>
    <ligand>
        <name>substrate</name>
        <note>ligand shared with subunit alpha</note>
    </ligand>
</feature>
<dbReference type="GO" id="GO:0006104">
    <property type="term" value="P:succinyl-CoA metabolic process"/>
    <property type="evidence" value="ECO:0007669"/>
    <property type="project" value="TreeGrafter"/>
</dbReference>
<dbReference type="Pfam" id="PF08442">
    <property type="entry name" value="ATP-grasp_2"/>
    <property type="match status" value="1"/>
</dbReference>
<keyword evidence="5 6" id="KW-0067">ATP-binding</keyword>
<dbReference type="HAMAP" id="MF_00558">
    <property type="entry name" value="Succ_CoA_beta"/>
    <property type="match status" value="1"/>
</dbReference>
<feature type="binding site" evidence="5">
    <location>
        <position position="94"/>
    </location>
    <ligand>
        <name>ATP</name>
        <dbReference type="ChEBI" id="CHEBI:30616"/>
    </ligand>
</feature>
<feature type="binding site" evidence="5">
    <location>
        <begin position="52"/>
        <end position="54"/>
    </location>
    <ligand>
        <name>ATP</name>
        <dbReference type="ChEBI" id="CHEBI:30616"/>
    </ligand>
</feature>
<dbReference type="InterPro" id="IPR005809">
    <property type="entry name" value="Succ_CoA_ligase-like_bsu"/>
</dbReference>
<keyword evidence="2" id="KW-0479">Metal-binding</keyword>
<keyword evidence="3 5" id="KW-0547">Nucleotide-binding</keyword>
<evidence type="ECO:0000313" key="9">
    <source>
        <dbReference type="Proteomes" id="UP000228921"/>
    </source>
</evidence>
<dbReference type="InterPro" id="IPR013650">
    <property type="entry name" value="ATP-grasp_succ-CoA_synth-type"/>
</dbReference>
<evidence type="ECO:0000256" key="1">
    <source>
        <dbReference type="ARBA" id="ARBA00022598"/>
    </source>
</evidence>
<gene>
    <name evidence="5" type="primary">sucC</name>
    <name evidence="8" type="ORF">CUN51_07510</name>
</gene>
<reference evidence="8 9" key="1">
    <citation type="submission" date="2017-11" db="EMBL/GenBank/DDBJ databases">
        <title>Evolution of Phototrophy in the Chloroflexi Phylum Driven by Horizontal Gene Transfer.</title>
        <authorList>
            <person name="Ward L.M."/>
            <person name="Hemp J."/>
            <person name="Shih P.M."/>
            <person name="Mcglynn S.E."/>
            <person name="Fischer W."/>
        </authorList>
    </citation>
    <scope>NUCLEOTIDE SEQUENCE [LARGE SCALE GENOMIC DNA]</scope>
    <source>
        <strain evidence="8">CP2_2F</strain>
    </source>
</reference>
<dbReference type="SUPFAM" id="SSF52210">
    <property type="entry name" value="Succinyl-CoA synthetase domains"/>
    <property type="match status" value="1"/>
</dbReference>
<keyword evidence="5" id="KW-0816">Tricarboxylic acid cycle</keyword>
<dbReference type="Gene3D" id="3.30.470.20">
    <property type="entry name" value="ATP-grasp fold, B domain"/>
    <property type="match status" value="1"/>
</dbReference>
<dbReference type="SUPFAM" id="SSF56059">
    <property type="entry name" value="Glutathione synthetase ATP-binding domain-like"/>
    <property type="match status" value="1"/>
</dbReference>
<dbReference type="AlphaFoldDB" id="A0A2M8NYW5"/>
<dbReference type="GO" id="GO:0005829">
    <property type="term" value="C:cytosol"/>
    <property type="evidence" value="ECO:0007669"/>
    <property type="project" value="TreeGrafter"/>
</dbReference>
<dbReference type="NCBIfam" id="NF001913">
    <property type="entry name" value="PRK00696.1"/>
    <property type="match status" value="1"/>
</dbReference>
<feature type="binding site" evidence="5">
    <location>
        <position position="99"/>
    </location>
    <ligand>
        <name>ATP</name>
        <dbReference type="ChEBI" id="CHEBI:30616"/>
    </ligand>
</feature>
<dbReference type="Gene3D" id="3.40.50.261">
    <property type="entry name" value="Succinyl-CoA synthetase domains"/>
    <property type="match status" value="1"/>
</dbReference>
<dbReference type="PIRSF" id="PIRSF001554">
    <property type="entry name" value="SucCS_beta"/>
    <property type="match status" value="1"/>
</dbReference>
<dbReference type="GO" id="GO:0004776">
    <property type="term" value="F:succinate-CoA ligase (GDP-forming) activity"/>
    <property type="evidence" value="ECO:0007669"/>
    <property type="project" value="RHEA"/>
</dbReference>
<dbReference type="InterPro" id="IPR005811">
    <property type="entry name" value="SUCC_ACL_C"/>
</dbReference>
<dbReference type="InterPro" id="IPR016102">
    <property type="entry name" value="Succinyl-CoA_synth-like"/>
</dbReference>
<evidence type="ECO:0000256" key="6">
    <source>
        <dbReference type="PROSITE-ProRule" id="PRU00409"/>
    </source>
</evidence>